<dbReference type="EMBL" id="QNQT01000002">
    <property type="protein sequence ID" value="RDU37999.1"/>
    <property type="molecule type" value="Genomic_DNA"/>
</dbReference>
<dbReference type="Proteomes" id="UP000257144">
    <property type="component" value="Unassembled WGS sequence"/>
</dbReference>
<dbReference type="Pfam" id="PF13302">
    <property type="entry name" value="Acetyltransf_3"/>
    <property type="match status" value="1"/>
</dbReference>
<dbReference type="SUPFAM" id="SSF55729">
    <property type="entry name" value="Acyl-CoA N-acyltransferases (Nat)"/>
    <property type="match status" value="1"/>
</dbReference>
<accession>A0A3D8GUV3</accession>
<name>A0A3D8GUV3_9BACI</name>
<comment type="caution">
    <text evidence="2">The sequence shown here is derived from an EMBL/GenBank/DDBJ whole genome shotgun (WGS) entry which is preliminary data.</text>
</comment>
<proteinExistence type="predicted"/>
<gene>
    <name evidence="2" type="ORF">DRW41_08895</name>
</gene>
<dbReference type="AlphaFoldDB" id="A0A3D8GUV3"/>
<dbReference type="PANTHER" id="PTHR43415:SF3">
    <property type="entry name" value="GNAT-FAMILY ACETYLTRANSFERASE"/>
    <property type="match status" value="1"/>
</dbReference>
<dbReference type="PANTHER" id="PTHR43415">
    <property type="entry name" value="SPERMIDINE N(1)-ACETYLTRANSFERASE"/>
    <property type="match status" value="1"/>
</dbReference>
<dbReference type="PROSITE" id="PS51186">
    <property type="entry name" value="GNAT"/>
    <property type="match status" value="1"/>
</dbReference>
<protein>
    <submittedName>
        <fullName evidence="2">N-acetyltransferase</fullName>
    </submittedName>
</protein>
<feature type="domain" description="N-acetyltransferase" evidence="1">
    <location>
        <begin position="7"/>
        <end position="158"/>
    </location>
</feature>
<reference evidence="2 3" key="1">
    <citation type="submission" date="2018-07" db="EMBL/GenBank/DDBJ databases">
        <title>Bacillus sp. YLB-04 draft genome sequence.</title>
        <authorList>
            <person name="Yu L."/>
            <person name="Tang X."/>
        </authorList>
    </citation>
    <scope>NUCLEOTIDE SEQUENCE [LARGE SCALE GENOMIC DNA]</scope>
    <source>
        <strain evidence="2 3">YLB-04</strain>
    </source>
</reference>
<dbReference type="OrthoDB" id="9795206at2"/>
<evidence type="ECO:0000313" key="2">
    <source>
        <dbReference type="EMBL" id="RDU37999.1"/>
    </source>
</evidence>
<evidence type="ECO:0000259" key="1">
    <source>
        <dbReference type="PROSITE" id="PS51186"/>
    </source>
</evidence>
<keyword evidence="3" id="KW-1185">Reference proteome</keyword>
<keyword evidence="2" id="KW-0808">Transferase</keyword>
<dbReference type="Gene3D" id="3.40.630.30">
    <property type="match status" value="1"/>
</dbReference>
<dbReference type="GO" id="GO:0016747">
    <property type="term" value="F:acyltransferase activity, transferring groups other than amino-acyl groups"/>
    <property type="evidence" value="ECO:0007669"/>
    <property type="project" value="InterPro"/>
</dbReference>
<evidence type="ECO:0000313" key="3">
    <source>
        <dbReference type="Proteomes" id="UP000257144"/>
    </source>
</evidence>
<dbReference type="InterPro" id="IPR000182">
    <property type="entry name" value="GNAT_dom"/>
</dbReference>
<dbReference type="InterPro" id="IPR016181">
    <property type="entry name" value="Acyl_CoA_acyltransferase"/>
</dbReference>
<organism evidence="2 3">
    <name type="scientific">Neobacillus piezotolerans</name>
    <dbReference type="NCBI Taxonomy" id="2259171"/>
    <lineage>
        <taxon>Bacteria</taxon>
        <taxon>Bacillati</taxon>
        <taxon>Bacillota</taxon>
        <taxon>Bacilli</taxon>
        <taxon>Bacillales</taxon>
        <taxon>Bacillaceae</taxon>
        <taxon>Neobacillus</taxon>
    </lineage>
</organism>
<sequence length="173" mass="19721">MTKPPPVKLRPLTMDDFPGVLNWGKDKKFCLANGWELNRDEEELYNWWLRCVKNESGDFTRMGIEYDDRLIGYADLACLQGHTAELGIAIGESTLWGQGIGAKAARCMIEFGFEKLGITVFTAETHESNVRSGKMLEKLGFKEISRIGHEVYMEKETRLVQYLFSFSENGVKL</sequence>